<feature type="domain" description="DUF1559" evidence="1">
    <location>
        <begin position="36"/>
        <end position="329"/>
    </location>
</feature>
<dbReference type="NCBIfam" id="TIGR02532">
    <property type="entry name" value="IV_pilin_GFxxxE"/>
    <property type="match status" value="1"/>
</dbReference>
<dbReference type="InterPro" id="IPR012902">
    <property type="entry name" value="N_methyl_site"/>
</dbReference>
<protein>
    <submittedName>
        <fullName evidence="2">Putative major pilin subunit</fullName>
    </submittedName>
</protein>
<organism evidence="2 3">
    <name type="scientific">Bythopirellula polymerisocia</name>
    <dbReference type="NCBI Taxonomy" id="2528003"/>
    <lineage>
        <taxon>Bacteria</taxon>
        <taxon>Pseudomonadati</taxon>
        <taxon>Planctomycetota</taxon>
        <taxon>Planctomycetia</taxon>
        <taxon>Pirellulales</taxon>
        <taxon>Lacipirellulaceae</taxon>
        <taxon>Bythopirellula</taxon>
    </lineage>
</organism>
<name>A0A5C6CTN9_9BACT</name>
<dbReference type="InterPro" id="IPR045584">
    <property type="entry name" value="Pilin-like"/>
</dbReference>
<dbReference type="Proteomes" id="UP000318437">
    <property type="component" value="Unassembled WGS sequence"/>
</dbReference>
<dbReference type="PANTHER" id="PTHR30093:SF2">
    <property type="entry name" value="TYPE II SECRETION SYSTEM PROTEIN H"/>
    <property type="match status" value="1"/>
</dbReference>
<dbReference type="PROSITE" id="PS00409">
    <property type="entry name" value="PROKAR_NTER_METHYL"/>
    <property type="match status" value="1"/>
</dbReference>
<dbReference type="Pfam" id="PF07596">
    <property type="entry name" value="SBP_bac_10"/>
    <property type="match status" value="1"/>
</dbReference>
<dbReference type="NCBIfam" id="TIGR04294">
    <property type="entry name" value="pre_pil_HX9DG"/>
    <property type="match status" value="1"/>
</dbReference>
<dbReference type="OrthoDB" id="276576at2"/>
<dbReference type="Gene3D" id="3.30.700.10">
    <property type="entry name" value="Glycoprotein, Type 4 Pilin"/>
    <property type="match status" value="1"/>
</dbReference>
<dbReference type="SUPFAM" id="SSF54523">
    <property type="entry name" value="Pili subunits"/>
    <property type="match status" value="1"/>
</dbReference>
<dbReference type="InterPro" id="IPR011453">
    <property type="entry name" value="DUF1559"/>
</dbReference>
<evidence type="ECO:0000259" key="1">
    <source>
        <dbReference type="Pfam" id="PF07596"/>
    </source>
</evidence>
<comment type="caution">
    <text evidence="2">The sequence shown here is derived from an EMBL/GenBank/DDBJ whole genome shotgun (WGS) entry which is preliminary data.</text>
</comment>
<evidence type="ECO:0000313" key="2">
    <source>
        <dbReference type="EMBL" id="TWU27768.1"/>
    </source>
</evidence>
<dbReference type="Pfam" id="PF07963">
    <property type="entry name" value="N_methyl"/>
    <property type="match status" value="1"/>
</dbReference>
<reference evidence="2 3" key="1">
    <citation type="submission" date="2019-02" db="EMBL/GenBank/DDBJ databases">
        <title>Deep-cultivation of Planctomycetes and their phenomic and genomic characterization uncovers novel biology.</title>
        <authorList>
            <person name="Wiegand S."/>
            <person name="Jogler M."/>
            <person name="Boedeker C."/>
            <person name="Pinto D."/>
            <person name="Vollmers J."/>
            <person name="Rivas-Marin E."/>
            <person name="Kohn T."/>
            <person name="Peeters S.H."/>
            <person name="Heuer A."/>
            <person name="Rast P."/>
            <person name="Oberbeckmann S."/>
            <person name="Bunk B."/>
            <person name="Jeske O."/>
            <person name="Meyerdierks A."/>
            <person name="Storesund J.E."/>
            <person name="Kallscheuer N."/>
            <person name="Luecker S."/>
            <person name="Lage O.M."/>
            <person name="Pohl T."/>
            <person name="Merkel B.J."/>
            <person name="Hornburger P."/>
            <person name="Mueller R.-W."/>
            <person name="Bruemmer F."/>
            <person name="Labrenz M."/>
            <person name="Spormann A.M."/>
            <person name="Op Den Camp H."/>
            <person name="Overmann J."/>
            <person name="Amann R."/>
            <person name="Jetten M.S.M."/>
            <person name="Mascher T."/>
            <person name="Medema M.H."/>
            <person name="Devos D.P."/>
            <person name="Kaster A.-K."/>
            <person name="Ovreas L."/>
            <person name="Rohde M."/>
            <person name="Galperin M.Y."/>
            <person name="Jogler C."/>
        </authorList>
    </citation>
    <scope>NUCLEOTIDE SEQUENCE [LARGE SCALE GENOMIC DNA]</scope>
    <source>
        <strain evidence="2 3">Pla144</strain>
    </source>
</reference>
<proteinExistence type="predicted"/>
<dbReference type="RefSeq" id="WP_146450929.1">
    <property type="nucleotide sequence ID" value="NZ_SJPS01000003.1"/>
</dbReference>
<dbReference type="EMBL" id="SJPS01000003">
    <property type="protein sequence ID" value="TWU27768.1"/>
    <property type="molecule type" value="Genomic_DNA"/>
</dbReference>
<gene>
    <name evidence="2" type="ORF">Pla144_25450</name>
</gene>
<accession>A0A5C6CTN9</accession>
<dbReference type="AlphaFoldDB" id="A0A5C6CTN9"/>
<evidence type="ECO:0000313" key="3">
    <source>
        <dbReference type="Proteomes" id="UP000318437"/>
    </source>
</evidence>
<dbReference type="InterPro" id="IPR027558">
    <property type="entry name" value="Pre_pil_HX9DG_C"/>
</dbReference>
<keyword evidence="3" id="KW-1185">Reference proteome</keyword>
<dbReference type="PANTHER" id="PTHR30093">
    <property type="entry name" value="GENERAL SECRETION PATHWAY PROTEIN G"/>
    <property type="match status" value="1"/>
</dbReference>
<sequence>MNAHRSRRQTGFTLVELLVVIAIIGVLVALLLPAVQAAREAARRMSCANNLKNIGLACINFNDTAKHLPVSISRWQEDVDINGTWIGPTNGKMAESNGGPGYNGKGWIVDILPQIEQGAMYETINSNNKGGFGINGPFGNGMGKPVLSELMTKQLPIITCPSDASAVPSDQQWHWPNRLTATTSYKGCIGDTAVTDGNHKGDVNASQYTGFPGFGSGPDCHNTVECNGLIWRGNYFNPVELKSITDGTSNTIMVGESVVDQDYHSAAYFADGSWASAGVPLNFFRLGTSPEDIKNVDWFDMRGFKSLHPGGAQFVMADGSVHFIQESIDGRTYRGLATRDGGEVVSLSN</sequence>